<name>A0A563VZ79_9CYAN</name>
<accession>A0A563VZ79</accession>
<keyword evidence="2" id="KW-1185">Reference proteome</keyword>
<dbReference type="Proteomes" id="UP000320055">
    <property type="component" value="Unassembled WGS sequence"/>
</dbReference>
<sequence>MDLVADLARERMSRDEFKAEAIMGKFYDILRLMLIKV</sequence>
<gene>
    <name evidence="1" type="ORF">H1P_490011</name>
</gene>
<reference evidence="1 2" key="1">
    <citation type="submission" date="2019-01" db="EMBL/GenBank/DDBJ databases">
        <authorList>
            <person name="Brito A."/>
        </authorList>
    </citation>
    <scope>NUCLEOTIDE SEQUENCE [LARGE SCALE GENOMIC DNA]</scope>
    <source>
        <strain evidence="1">1</strain>
    </source>
</reference>
<protein>
    <submittedName>
        <fullName evidence="1">Uncharacterized protein</fullName>
    </submittedName>
</protein>
<evidence type="ECO:0000313" key="2">
    <source>
        <dbReference type="Proteomes" id="UP000320055"/>
    </source>
</evidence>
<proteinExistence type="predicted"/>
<evidence type="ECO:0000313" key="1">
    <source>
        <dbReference type="EMBL" id="VEP16729.1"/>
    </source>
</evidence>
<dbReference type="AlphaFoldDB" id="A0A563VZ79"/>
<dbReference type="EMBL" id="CAACVJ010000434">
    <property type="protein sequence ID" value="VEP16729.1"/>
    <property type="molecule type" value="Genomic_DNA"/>
</dbReference>
<organism evidence="1 2">
    <name type="scientific">Hyella patelloides LEGE 07179</name>
    <dbReference type="NCBI Taxonomy" id="945734"/>
    <lineage>
        <taxon>Bacteria</taxon>
        <taxon>Bacillati</taxon>
        <taxon>Cyanobacteriota</taxon>
        <taxon>Cyanophyceae</taxon>
        <taxon>Pleurocapsales</taxon>
        <taxon>Hyellaceae</taxon>
        <taxon>Hyella</taxon>
    </lineage>
</organism>